<dbReference type="PATRIC" id="fig|1299334.3.peg.6320"/>
<protein>
    <submittedName>
        <fullName evidence="1">Putative cytochrome P450</fullName>
    </submittedName>
</protein>
<name>X8AHR0_MYCXE</name>
<organism evidence="1">
    <name type="scientific">Mycobacterium xenopi 4042</name>
    <dbReference type="NCBI Taxonomy" id="1299334"/>
    <lineage>
        <taxon>Bacteria</taxon>
        <taxon>Bacillati</taxon>
        <taxon>Actinomycetota</taxon>
        <taxon>Actinomycetes</taxon>
        <taxon>Mycobacteriales</taxon>
        <taxon>Mycobacteriaceae</taxon>
        <taxon>Mycobacterium</taxon>
    </lineage>
</organism>
<accession>X8AHR0</accession>
<dbReference type="EMBL" id="JAOB01000060">
    <property type="protein sequence ID" value="EUA30390.1"/>
    <property type="molecule type" value="Genomic_DNA"/>
</dbReference>
<evidence type="ECO:0000313" key="1">
    <source>
        <dbReference type="EMBL" id="EUA30390.1"/>
    </source>
</evidence>
<dbReference type="AlphaFoldDB" id="X8AHR0"/>
<gene>
    <name evidence="1" type="primary">cyp150A5</name>
    <name evidence="1" type="ORF">I553_4647</name>
</gene>
<comment type="caution">
    <text evidence="1">The sequence shown here is derived from an EMBL/GenBank/DDBJ whole genome shotgun (WGS) entry which is preliminary data.</text>
</comment>
<reference evidence="1" key="1">
    <citation type="submission" date="2014-01" db="EMBL/GenBank/DDBJ databases">
        <authorList>
            <person name="Brown-Elliot B."/>
            <person name="Wallace R."/>
            <person name="Lenaerts A."/>
            <person name="Ordway D."/>
            <person name="DeGroote M.A."/>
            <person name="Parker T."/>
            <person name="Sizemore C."/>
            <person name="Tallon L.J."/>
            <person name="Sadzewicz L.K."/>
            <person name="Sengamalay N."/>
            <person name="Fraser C.M."/>
            <person name="Hine E."/>
            <person name="Shefchek K.A."/>
            <person name="Das S.P."/>
            <person name="Tettelin H."/>
        </authorList>
    </citation>
    <scope>NUCLEOTIDE SEQUENCE [LARGE SCALE GENOMIC DNA]</scope>
    <source>
        <strain evidence="1">4042</strain>
    </source>
</reference>
<proteinExistence type="predicted"/>
<sequence length="63" mass="6666">MIADLLGVPDADRDDFVQNLHRHVGGGLGSTEGSPWRTARWNSSTAGSRPISKIAAASPVMMC</sequence>